<dbReference type="Pfam" id="PF00288">
    <property type="entry name" value="GHMP_kinases_N"/>
    <property type="match status" value="1"/>
</dbReference>
<dbReference type="Gene3D" id="3.30.70.890">
    <property type="entry name" value="GHMP kinase, C-terminal domain"/>
    <property type="match status" value="1"/>
</dbReference>
<keyword evidence="13" id="KW-0752">Steroid biosynthesis</keyword>
<dbReference type="InterPro" id="IPR036554">
    <property type="entry name" value="GHMP_kinase_C_sf"/>
</dbReference>
<comment type="subcellular location">
    <subcellularLocation>
        <location evidence="1 13">Cytoplasm</location>
    </subcellularLocation>
</comment>
<reference evidence="16" key="1">
    <citation type="submission" date="2022-12" db="EMBL/GenBank/DDBJ databases">
        <authorList>
            <person name="Webb A."/>
        </authorList>
    </citation>
    <scope>NUCLEOTIDE SEQUENCE</scope>
    <source>
        <strain evidence="16">Pd1</strain>
    </source>
</reference>
<dbReference type="SUPFAM" id="SSF54211">
    <property type="entry name" value="Ribosomal protein S5 domain 2-like"/>
    <property type="match status" value="1"/>
</dbReference>
<feature type="domain" description="GHMP kinase N-terminal" evidence="15">
    <location>
        <begin position="157"/>
        <end position="237"/>
    </location>
</feature>
<evidence type="ECO:0000256" key="2">
    <source>
        <dbReference type="ARBA" id="ARBA00006495"/>
    </source>
</evidence>
<evidence type="ECO:0000256" key="3">
    <source>
        <dbReference type="ARBA" id="ARBA00012103"/>
    </source>
</evidence>
<dbReference type="Proteomes" id="UP001162029">
    <property type="component" value="Unassembled WGS sequence"/>
</dbReference>
<dbReference type="GO" id="GO:0005524">
    <property type="term" value="F:ATP binding"/>
    <property type="evidence" value="ECO:0007669"/>
    <property type="project" value="UniProtKB-KW"/>
</dbReference>
<dbReference type="EC" id="2.7.1.36" evidence="3 13"/>
<keyword evidence="14" id="KW-0175">Coiled coil</keyword>
<evidence type="ECO:0000256" key="11">
    <source>
        <dbReference type="ARBA" id="ARBA00023098"/>
    </source>
</evidence>
<dbReference type="InterPro" id="IPR006203">
    <property type="entry name" value="GHMP_knse_ATP-bd_CS"/>
</dbReference>
<evidence type="ECO:0000256" key="7">
    <source>
        <dbReference type="ARBA" id="ARBA00022741"/>
    </source>
</evidence>
<dbReference type="EMBL" id="CANTFM010000922">
    <property type="protein sequence ID" value="CAI5731702.1"/>
    <property type="molecule type" value="Genomic_DNA"/>
</dbReference>
<accession>A0AAV0U414</accession>
<comment type="pathway">
    <text evidence="12 13">Isoprenoid biosynthesis; isopentenyl diphosphate biosynthesis via mevalonate pathway; isopentenyl diphosphate from (R)-mevalonate: step 1/3.</text>
</comment>
<evidence type="ECO:0000256" key="6">
    <source>
        <dbReference type="ARBA" id="ARBA00022679"/>
    </source>
</evidence>
<comment type="catalytic activity">
    <reaction evidence="13">
        <text>(R)-mevalonate + ATP = (R)-5-phosphomevalonate + ADP + H(+)</text>
        <dbReference type="Rhea" id="RHEA:17065"/>
        <dbReference type="ChEBI" id="CHEBI:15378"/>
        <dbReference type="ChEBI" id="CHEBI:30616"/>
        <dbReference type="ChEBI" id="CHEBI:36464"/>
        <dbReference type="ChEBI" id="CHEBI:58146"/>
        <dbReference type="ChEBI" id="CHEBI:456216"/>
        <dbReference type="EC" id="2.7.1.36"/>
    </reaction>
</comment>
<evidence type="ECO:0000313" key="16">
    <source>
        <dbReference type="EMBL" id="CAI5731702.1"/>
    </source>
</evidence>
<dbReference type="InterPro" id="IPR020568">
    <property type="entry name" value="Ribosomal_Su5_D2-typ_SF"/>
</dbReference>
<dbReference type="InterPro" id="IPR006205">
    <property type="entry name" value="Mev_gal_kin"/>
</dbReference>
<keyword evidence="7 13" id="KW-0547">Nucleotide-binding</keyword>
<evidence type="ECO:0000256" key="1">
    <source>
        <dbReference type="ARBA" id="ARBA00004496"/>
    </source>
</evidence>
<keyword evidence="8 13" id="KW-0418">Kinase</keyword>
<dbReference type="InterPro" id="IPR014721">
    <property type="entry name" value="Ribsml_uS5_D2-typ_fold_subgr"/>
</dbReference>
<keyword evidence="17" id="KW-1185">Reference proteome</keyword>
<comment type="caution">
    <text evidence="16">The sequence shown here is derived from an EMBL/GenBank/DDBJ whole genome shotgun (WGS) entry which is preliminary data.</text>
</comment>
<keyword evidence="10" id="KW-0460">Magnesium</keyword>
<evidence type="ECO:0000256" key="9">
    <source>
        <dbReference type="ARBA" id="ARBA00022840"/>
    </source>
</evidence>
<dbReference type="PANTHER" id="PTHR43290">
    <property type="entry name" value="MEVALONATE KINASE"/>
    <property type="match status" value="1"/>
</dbReference>
<dbReference type="Gene3D" id="3.30.230.10">
    <property type="match status" value="1"/>
</dbReference>
<evidence type="ECO:0000256" key="14">
    <source>
        <dbReference type="SAM" id="Coils"/>
    </source>
</evidence>
<evidence type="ECO:0000256" key="12">
    <source>
        <dbReference type="ARBA" id="ARBA00029438"/>
    </source>
</evidence>
<dbReference type="PANTHER" id="PTHR43290:SF2">
    <property type="entry name" value="MEVALONATE KINASE"/>
    <property type="match status" value="1"/>
</dbReference>
<dbReference type="GO" id="GO:0016126">
    <property type="term" value="P:sterol biosynthetic process"/>
    <property type="evidence" value="ECO:0007669"/>
    <property type="project" value="UniProtKB-KW"/>
</dbReference>
<protein>
    <recommendedName>
        <fullName evidence="3 13">Mevalonate kinase</fullName>
        <shortName evidence="13">MK</shortName>
        <ecNumber evidence="3 13">2.7.1.36</ecNumber>
    </recommendedName>
</protein>
<evidence type="ECO:0000256" key="13">
    <source>
        <dbReference type="RuleBase" id="RU363087"/>
    </source>
</evidence>
<evidence type="ECO:0000256" key="8">
    <source>
        <dbReference type="ARBA" id="ARBA00022777"/>
    </source>
</evidence>
<keyword evidence="13" id="KW-0756">Sterol biosynthesis</keyword>
<keyword evidence="5 13" id="KW-0444">Lipid biosynthesis</keyword>
<name>A0AAV0U414_9STRA</name>
<dbReference type="GO" id="GO:0019287">
    <property type="term" value="P:isopentenyl diphosphate biosynthetic process, mevalonate pathway"/>
    <property type="evidence" value="ECO:0007669"/>
    <property type="project" value="TreeGrafter"/>
</dbReference>
<organism evidence="16 17">
    <name type="scientific">Peronospora destructor</name>
    <dbReference type="NCBI Taxonomy" id="86335"/>
    <lineage>
        <taxon>Eukaryota</taxon>
        <taxon>Sar</taxon>
        <taxon>Stramenopiles</taxon>
        <taxon>Oomycota</taxon>
        <taxon>Peronosporomycetes</taxon>
        <taxon>Peronosporales</taxon>
        <taxon>Peronosporaceae</taxon>
        <taxon>Peronospora</taxon>
    </lineage>
</organism>
<keyword evidence="6 13" id="KW-0808">Transferase</keyword>
<evidence type="ECO:0000259" key="15">
    <source>
        <dbReference type="Pfam" id="PF00288"/>
    </source>
</evidence>
<keyword evidence="9 13" id="KW-0067">ATP-binding</keyword>
<comment type="similarity">
    <text evidence="2 13">Belongs to the GHMP kinase family. Mevalonate kinase subfamily.</text>
</comment>
<dbReference type="GO" id="GO:0004496">
    <property type="term" value="F:mevalonate kinase activity"/>
    <property type="evidence" value="ECO:0007669"/>
    <property type="project" value="UniProtKB-EC"/>
</dbReference>
<feature type="coiled-coil region" evidence="14">
    <location>
        <begin position="273"/>
        <end position="300"/>
    </location>
</feature>
<evidence type="ECO:0000256" key="4">
    <source>
        <dbReference type="ARBA" id="ARBA00022490"/>
    </source>
</evidence>
<dbReference type="SUPFAM" id="SSF55060">
    <property type="entry name" value="GHMP Kinase, C-terminal domain"/>
    <property type="match status" value="1"/>
</dbReference>
<dbReference type="GO" id="GO:0005829">
    <property type="term" value="C:cytosol"/>
    <property type="evidence" value="ECO:0007669"/>
    <property type="project" value="TreeGrafter"/>
</dbReference>
<dbReference type="NCBIfam" id="TIGR00549">
    <property type="entry name" value="mevalon_kin"/>
    <property type="match status" value="1"/>
</dbReference>
<proteinExistence type="inferred from homology"/>
<dbReference type="PROSITE" id="PS00627">
    <property type="entry name" value="GHMP_KINASES_ATP"/>
    <property type="match status" value="1"/>
</dbReference>
<keyword evidence="13" id="KW-1207">Sterol metabolism</keyword>
<dbReference type="PRINTS" id="PR00959">
    <property type="entry name" value="MEVGALKINASE"/>
</dbReference>
<evidence type="ECO:0000313" key="17">
    <source>
        <dbReference type="Proteomes" id="UP001162029"/>
    </source>
</evidence>
<evidence type="ECO:0000256" key="5">
    <source>
        <dbReference type="ARBA" id="ARBA00022516"/>
    </source>
</evidence>
<dbReference type="InterPro" id="IPR006204">
    <property type="entry name" value="GHMP_kinase_N_dom"/>
</dbReference>
<gene>
    <name evidence="16" type="ORF">PDE001_LOCUS4887</name>
</gene>
<keyword evidence="4 13" id="KW-0963">Cytoplasm</keyword>
<sequence length="404" mass="44063">MRKNQIRVFVEQYDVETGHGRRSDVDVVRVSAPGKLLLFGEHAVVHGIPAVAAALSDLRIEAEITRIHVPQALTPTVELLCKDIKSTRDKKLLRRAYATCELQKVVDGLEDEVYYVPTPAQEVMMRIENVLRNETSEDAKALRALLFLCCALLRSSGFLSGAKGGLLVEVASCNLPIGAGLGSSAAMSVALSGVFAELSDSPRKHELEFINAYAFAAEVILHGSPSGVDNIVSCFGGTLLFQKHSEPSFLRIQCQLNKFRFLIVNTCVPRSTREQVGNVRKRYEADRENVQKQFDTIQQLVEKFVALSEQKVLSEEVLGQAIEHNQKILNDLGVGHPLIDEVVCICKQFNGATKVTGAGGGGCTISLLPRSLSNEDMAKLVMQLEAKGFKCFESAIGGPGLIRA</sequence>
<dbReference type="AlphaFoldDB" id="A0AAV0U414"/>
<evidence type="ECO:0000256" key="10">
    <source>
        <dbReference type="ARBA" id="ARBA00022842"/>
    </source>
</evidence>
<keyword evidence="11 13" id="KW-0443">Lipid metabolism</keyword>
<keyword evidence="13" id="KW-0753">Steroid metabolism</keyword>